<evidence type="ECO:0000313" key="2">
    <source>
        <dbReference type="Proteomes" id="UP001287445"/>
    </source>
</evidence>
<proteinExistence type="predicted"/>
<sequence length="124" mass="14255">MIGHTPLLKMRRDGVLPNDVIRVVDSAYDFDRECARCWNTCPNPITGQLMPHVLLEQEDVPERADFRFCISLKVHLEAKRDAGRAQRLFKAIRDAQPDSLICVMPEHIWFFSKEQGGNGKRIHA</sequence>
<evidence type="ECO:0000313" key="1">
    <source>
        <dbReference type="EMBL" id="MDX4957253.1"/>
    </source>
</evidence>
<name>A0AAJ2R7B8_DELAC</name>
<dbReference type="AlphaFoldDB" id="A0AAJ2R7B8"/>
<gene>
    <name evidence="1" type="ORF">SGN30_27870</name>
</gene>
<protein>
    <submittedName>
        <fullName evidence="1">Uncharacterized protein</fullName>
    </submittedName>
</protein>
<comment type="caution">
    <text evidence="1">The sequence shown here is derived from an EMBL/GenBank/DDBJ whole genome shotgun (WGS) entry which is preliminary data.</text>
</comment>
<dbReference type="RefSeq" id="WP_319076718.1">
    <property type="nucleotide sequence ID" value="NZ_JAWWMZ010000016.1"/>
</dbReference>
<dbReference type="Proteomes" id="UP001287445">
    <property type="component" value="Unassembled WGS sequence"/>
</dbReference>
<accession>A0AAJ2R7B8</accession>
<dbReference type="EMBL" id="JAWWMZ010000016">
    <property type="protein sequence ID" value="MDX4957253.1"/>
    <property type="molecule type" value="Genomic_DNA"/>
</dbReference>
<organism evidence="1 2">
    <name type="scientific">Delftia acidovorans</name>
    <name type="common">Pseudomonas acidovorans</name>
    <name type="synonym">Comamonas acidovorans</name>
    <dbReference type="NCBI Taxonomy" id="80866"/>
    <lineage>
        <taxon>Bacteria</taxon>
        <taxon>Pseudomonadati</taxon>
        <taxon>Pseudomonadota</taxon>
        <taxon>Betaproteobacteria</taxon>
        <taxon>Burkholderiales</taxon>
        <taxon>Comamonadaceae</taxon>
        <taxon>Delftia</taxon>
    </lineage>
</organism>
<reference evidence="1" key="1">
    <citation type="submission" date="2023-11" db="EMBL/GenBank/DDBJ databases">
        <title>Identification and selenium tolerance of Delftia acidovorans R3-25.</title>
        <authorList>
            <person name="Zhang S."/>
            <person name="Liu Y."/>
            <person name="Guo Y."/>
        </authorList>
    </citation>
    <scope>NUCLEOTIDE SEQUENCE</scope>
    <source>
        <strain evidence="1">R3-25</strain>
    </source>
</reference>